<evidence type="ECO:0000313" key="10">
    <source>
        <dbReference type="EMBL" id="JAC80927.1"/>
    </source>
</evidence>
<dbReference type="InterPro" id="IPR011009">
    <property type="entry name" value="Kinase-like_dom_sf"/>
</dbReference>
<dbReference type="EMBL" id="GBEZ01004277">
    <property type="protein sequence ID" value="JAC80927.1"/>
    <property type="molecule type" value="Transcribed_RNA"/>
</dbReference>
<gene>
    <name evidence="10" type="ORF">TSPGSL018_9080</name>
</gene>
<dbReference type="AlphaFoldDB" id="A0A061S6X1"/>
<keyword evidence="4 5" id="KW-0067">ATP-binding</keyword>
<dbReference type="SMART" id="SM00220">
    <property type="entry name" value="S_TKc"/>
    <property type="match status" value="1"/>
</dbReference>
<keyword evidence="6" id="KW-0723">Serine/threonine-protein kinase</keyword>
<dbReference type="PROSITE" id="PS50011">
    <property type="entry name" value="PROTEIN_KINASE_DOM"/>
    <property type="match status" value="1"/>
</dbReference>
<dbReference type="InterPro" id="IPR017441">
    <property type="entry name" value="Protein_kinase_ATP_BS"/>
</dbReference>
<comment type="similarity">
    <text evidence="6">Belongs to the protein kinase superfamily.</text>
</comment>
<reference evidence="10" key="1">
    <citation type="submission" date="2014-05" db="EMBL/GenBank/DDBJ databases">
        <title>The transcriptome of the halophilic microalga Tetraselmis sp. GSL018 isolated from the Great Salt Lake, Utah.</title>
        <authorList>
            <person name="Jinkerson R.E."/>
            <person name="D'Adamo S."/>
            <person name="Posewitz M.C."/>
        </authorList>
    </citation>
    <scope>NUCLEOTIDE SEQUENCE</scope>
    <source>
        <strain evidence="10">GSL018</strain>
    </source>
</reference>
<dbReference type="PANTHER" id="PTHR44329:SF214">
    <property type="entry name" value="PROTEIN KINASE DOMAIN-CONTAINING PROTEIN"/>
    <property type="match status" value="1"/>
</dbReference>
<dbReference type="PROSITE" id="PS00108">
    <property type="entry name" value="PROTEIN_KINASE_ST"/>
    <property type="match status" value="1"/>
</dbReference>
<feature type="signal peptide" evidence="8">
    <location>
        <begin position="1"/>
        <end position="19"/>
    </location>
</feature>
<keyword evidence="2 5" id="KW-0547">Nucleotide-binding</keyword>
<feature type="domain" description="Protein kinase" evidence="9">
    <location>
        <begin position="101"/>
        <end position="498"/>
    </location>
</feature>
<dbReference type="Pfam" id="PF00069">
    <property type="entry name" value="Pkinase"/>
    <property type="match status" value="1"/>
</dbReference>
<feature type="chain" id="PRO_5001606227" description="Protein kinase domain-containing protein" evidence="8">
    <location>
        <begin position="20"/>
        <end position="498"/>
    </location>
</feature>
<feature type="region of interest" description="Disordered" evidence="7">
    <location>
        <begin position="294"/>
        <end position="323"/>
    </location>
</feature>
<evidence type="ECO:0000256" key="1">
    <source>
        <dbReference type="ARBA" id="ARBA00022679"/>
    </source>
</evidence>
<evidence type="ECO:0000259" key="9">
    <source>
        <dbReference type="PROSITE" id="PS50011"/>
    </source>
</evidence>
<dbReference type="GO" id="GO:0005524">
    <property type="term" value="F:ATP binding"/>
    <property type="evidence" value="ECO:0007669"/>
    <property type="project" value="UniProtKB-UniRule"/>
</dbReference>
<organism evidence="10">
    <name type="scientific">Tetraselmis sp. GSL018</name>
    <dbReference type="NCBI Taxonomy" id="582737"/>
    <lineage>
        <taxon>Eukaryota</taxon>
        <taxon>Viridiplantae</taxon>
        <taxon>Chlorophyta</taxon>
        <taxon>core chlorophytes</taxon>
        <taxon>Chlorodendrophyceae</taxon>
        <taxon>Chlorodendrales</taxon>
        <taxon>Chlorodendraceae</taxon>
        <taxon>Tetraselmis</taxon>
    </lineage>
</organism>
<evidence type="ECO:0000256" key="3">
    <source>
        <dbReference type="ARBA" id="ARBA00022777"/>
    </source>
</evidence>
<dbReference type="Gene3D" id="3.30.200.20">
    <property type="entry name" value="Phosphorylase Kinase, domain 1"/>
    <property type="match status" value="1"/>
</dbReference>
<dbReference type="InterPro" id="IPR000719">
    <property type="entry name" value="Prot_kinase_dom"/>
</dbReference>
<dbReference type="PANTHER" id="PTHR44329">
    <property type="entry name" value="SERINE/THREONINE-PROTEIN KINASE TNNI3K-RELATED"/>
    <property type="match status" value="1"/>
</dbReference>
<keyword evidence="3" id="KW-0418">Kinase</keyword>
<dbReference type="PROSITE" id="PS00107">
    <property type="entry name" value="PROTEIN_KINASE_ATP"/>
    <property type="match status" value="1"/>
</dbReference>
<dbReference type="InterPro" id="IPR008271">
    <property type="entry name" value="Ser/Thr_kinase_AS"/>
</dbReference>
<keyword evidence="1" id="KW-0808">Transferase</keyword>
<accession>A0A061S6X1</accession>
<evidence type="ECO:0000256" key="2">
    <source>
        <dbReference type="ARBA" id="ARBA00022741"/>
    </source>
</evidence>
<name>A0A061S6X1_9CHLO</name>
<evidence type="ECO:0000256" key="5">
    <source>
        <dbReference type="PROSITE-ProRule" id="PRU10141"/>
    </source>
</evidence>
<evidence type="ECO:0000256" key="6">
    <source>
        <dbReference type="RuleBase" id="RU000304"/>
    </source>
</evidence>
<evidence type="ECO:0000256" key="4">
    <source>
        <dbReference type="ARBA" id="ARBA00022840"/>
    </source>
</evidence>
<dbReference type="InterPro" id="IPR051681">
    <property type="entry name" value="Ser/Thr_Kinases-Pseudokinases"/>
</dbReference>
<protein>
    <recommendedName>
        <fullName evidence="9">Protein kinase domain-containing protein</fullName>
    </recommendedName>
</protein>
<sequence>MFFVCISFLLGVLFRWLGSELLRLLPFKEKGKKFLGYISCLDIRERFLTVGSTTQGSTLPVTETHAPSYSSAENGLTGLIEKRVSEVFSFLSESCDVLEGVRVTGWLGKGTFSNVYKALWGTSEAALKVCQTTGETNLKQMLAMEVAVSFCSRHPNIVTSYKYAVHQKRDLQASAEPLDAPSGSCAQSDQAASQASAGHWSLASLGQRNVLEVQLLQECCDIGTLRSAIRKGFLHRVGEACTCEGGGGAASAEAETLGSPESIALLQMGRVPTAWKLGDGRDSAMCTAFERTVPGDRSLVGKPPPGGSEEQQQKLRASSMPRDNHQDMGMVLSIASDVVEGMIYLHSHGIVHGDIKSSNILLKTVTVDGEQRACAKISDFGTSVLLRGGEELTEFFAGTPSYMAPEVISRSTVSQVRPLLQLSGTNGAAPCLGSVSPKCLTPPQSILHPGRSALTSPGMACSKVSCYTPPRVLPPPWRPPPSSFLCPPFRPLRSSAPC</sequence>
<dbReference type="SUPFAM" id="SSF56112">
    <property type="entry name" value="Protein kinase-like (PK-like)"/>
    <property type="match status" value="1"/>
</dbReference>
<feature type="binding site" evidence="5">
    <location>
        <position position="128"/>
    </location>
    <ligand>
        <name>ATP</name>
        <dbReference type="ChEBI" id="CHEBI:30616"/>
    </ligand>
</feature>
<proteinExistence type="inferred from homology"/>
<evidence type="ECO:0000256" key="8">
    <source>
        <dbReference type="SAM" id="SignalP"/>
    </source>
</evidence>
<evidence type="ECO:0000256" key="7">
    <source>
        <dbReference type="SAM" id="MobiDB-lite"/>
    </source>
</evidence>
<keyword evidence="8" id="KW-0732">Signal</keyword>
<dbReference type="GO" id="GO:0004674">
    <property type="term" value="F:protein serine/threonine kinase activity"/>
    <property type="evidence" value="ECO:0007669"/>
    <property type="project" value="UniProtKB-KW"/>
</dbReference>
<dbReference type="Gene3D" id="1.10.510.10">
    <property type="entry name" value="Transferase(Phosphotransferase) domain 1"/>
    <property type="match status" value="1"/>
</dbReference>